<dbReference type="InterPro" id="IPR026408">
    <property type="entry name" value="GG_sam_targ_CFB"/>
</dbReference>
<dbReference type="RefSeq" id="WP_345224664.1">
    <property type="nucleotide sequence ID" value="NZ_BAABHA010000007.1"/>
</dbReference>
<keyword evidence="2" id="KW-1185">Reference proteome</keyword>
<dbReference type="Proteomes" id="UP001500454">
    <property type="component" value="Unassembled WGS sequence"/>
</dbReference>
<evidence type="ECO:0000313" key="1">
    <source>
        <dbReference type="EMBL" id="GAA4383659.1"/>
    </source>
</evidence>
<evidence type="ECO:0000313" key="2">
    <source>
        <dbReference type="Proteomes" id="UP001500454"/>
    </source>
</evidence>
<dbReference type="NCBIfam" id="NF038153">
    <property type="entry name" value="lant_leader_L1a"/>
    <property type="match status" value="1"/>
</dbReference>
<sequence length="64" mass="6854">MSKHNEVSNAKLSFDKEAVANLSEQEMDQLAGGGYDTANSTASNITCCWCTSTRPTPVEVEQAS</sequence>
<reference evidence="2" key="1">
    <citation type="journal article" date="2019" name="Int. J. Syst. Evol. Microbiol.">
        <title>The Global Catalogue of Microorganisms (GCM) 10K type strain sequencing project: providing services to taxonomists for standard genome sequencing and annotation.</title>
        <authorList>
            <consortium name="The Broad Institute Genomics Platform"/>
            <consortium name="The Broad Institute Genome Sequencing Center for Infectious Disease"/>
            <person name="Wu L."/>
            <person name="Ma J."/>
        </authorList>
    </citation>
    <scope>NUCLEOTIDE SEQUENCE [LARGE SCALE GENOMIC DNA]</scope>
    <source>
        <strain evidence="2">JCM 17924</strain>
    </source>
</reference>
<organism evidence="1 2">
    <name type="scientific">Hymenobacter koreensis</name>
    <dbReference type="NCBI Taxonomy" id="1084523"/>
    <lineage>
        <taxon>Bacteria</taxon>
        <taxon>Pseudomonadati</taxon>
        <taxon>Bacteroidota</taxon>
        <taxon>Cytophagia</taxon>
        <taxon>Cytophagales</taxon>
        <taxon>Hymenobacteraceae</taxon>
        <taxon>Hymenobacter</taxon>
    </lineage>
</organism>
<comment type="caution">
    <text evidence="1">The sequence shown here is derived from an EMBL/GenBank/DDBJ whole genome shotgun (WGS) entry which is preliminary data.</text>
</comment>
<proteinExistence type="predicted"/>
<gene>
    <name evidence="1" type="ORF">GCM10023186_25010</name>
</gene>
<protein>
    <submittedName>
        <fullName evidence="1">Uncharacterized protein</fullName>
    </submittedName>
</protein>
<name>A0ABP8J2D0_9BACT</name>
<dbReference type="EMBL" id="BAABHA010000007">
    <property type="protein sequence ID" value="GAA4383659.1"/>
    <property type="molecule type" value="Genomic_DNA"/>
</dbReference>
<accession>A0ABP8J2D0</accession>
<dbReference type="NCBIfam" id="TIGR04149">
    <property type="entry name" value="GG_sam_targ_CFB"/>
    <property type="match status" value="1"/>
</dbReference>
<dbReference type="InterPro" id="IPR058238">
    <property type="entry name" value="Lant_leader_dom"/>
</dbReference>